<dbReference type="PROSITE" id="PS00250">
    <property type="entry name" value="TGF_BETA_1"/>
    <property type="match status" value="1"/>
</dbReference>
<dbReference type="OrthoDB" id="5969879at2759"/>
<keyword evidence="5" id="KW-1015">Disulfide bond</keyword>
<keyword evidence="4 6" id="KW-0339">Growth factor</keyword>
<sequence>MICMYMMKMQLNIILIYQCMLSNLLSDKFMSQEINISDEIETIKSEILNGLGFNTPPPNPRFITNQSIPEAVISKMFYGNIQNSIYNELDSKEQFVVTEVAKELLCHHSHCVIARFAQKFHDSNVLSINIWLKSKPITISKPSSISVFNFKTNKKSSKQTVSNHSLQPAWHNAELNAIDAIKVDKEGQFYIDEYFKLNCKNCKISLAEEDRPFIVVSLKKKKSSRKLRSTQACKGSEECCRSSITINFKDLGWESWILAPKTYEAYYCTGTCKENSNTNPPHFQLLRSNNNKGKCCVPKSMSSLAILYVGSEGIIKKDLPNMIVDECWCI</sequence>
<dbReference type="InterPro" id="IPR015615">
    <property type="entry name" value="TGF-beta-rel"/>
</dbReference>
<dbReference type="PANTHER" id="PTHR11848">
    <property type="entry name" value="TGF-BETA FAMILY"/>
    <property type="match status" value="1"/>
</dbReference>
<gene>
    <name evidence="8" type="primary">HmaActivin-like 1</name>
</gene>
<dbReference type="SUPFAM" id="SSF57501">
    <property type="entry name" value="Cystine-knot cytokines"/>
    <property type="match status" value="1"/>
</dbReference>
<dbReference type="InterPro" id="IPR001839">
    <property type="entry name" value="TGF-b_C"/>
</dbReference>
<dbReference type="CDD" id="cd13752">
    <property type="entry name" value="TGF_beta_INHB"/>
    <property type="match status" value="1"/>
</dbReference>
<evidence type="ECO:0000256" key="6">
    <source>
        <dbReference type="RuleBase" id="RU000354"/>
    </source>
</evidence>
<evidence type="ECO:0000256" key="1">
    <source>
        <dbReference type="ARBA" id="ARBA00004613"/>
    </source>
</evidence>
<keyword evidence="3" id="KW-0964">Secreted</keyword>
<name>A0A0A8K888_HYDVU</name>
<dbReference type="SMART" id="SM00204">
    <property type="entry name" value="TGFB"/>
    <property type="match status" value="1"/>
</dbReference>
<dbReference type="Gene3D" id="2.10.90.10">
    <property type="entry name" value="Cystine-knot cytokines"/>
    <property type="match status" value="1"/>
</dbReference>
<evidence type="ECO:0000256" key="5">
    <source>
        <dbReference type="ARBA" id="ARBA00023157"/>
    </source>
</evidence>
<protein>
    <submittedName>
        <fullName evidence="8">Activin-like 1 protein</fullName>
    </submittedName>
</protein>
<evidence type="ECO:0000313" key="8">
    <source>
        <dbReference type="EMBL" id="BAQ19175.1"/>
    </source>
</evidence>
<evidence type="ECO:0000256" key="2">
    <source>
        <dbReference type="ARBA" id="ARBA00006656"/>
    </source>
</evidence>
<dbReference type="GO" id="GO:0008083">
    <property type="term" value="F:growth factor activity"/>
    <property type="evidence" value="ECO:0007669"/>
    <property type="project" value="UniProtKB-KW"/>
</dbReference>
<evidence type="ECO:0000259" key="7">
    <source>
        <dbReference type="PROSITE" id="PS51362"/>
    </source>
</evidence>
<reference evidence="8" key="1">
    <citation type="submission" date="2013-06" db="EMBL/GenBank/DDBJ databases">
        <title>Nodal signalling determines biradial asymmetry in Hydra.</title>
        <authorList>
            <person name="Watanabe H."/>
            <person name="Schmidt H."/>
            <person name="Kuhn A."/>
            <person name="Oezbek S."/>
            <person name="Hobmayer B."/>
            <person name="Holstein T.W."/>
        </authorList>
    </citation>
    <scope>NUCLEOTIDE SEQUENCE</scope>
</reference>
<dbReference type="Gene3D" id="2.60.120.970">
    <property type="match status" value="1"/>
</dbReference>
<proteinExistence type="evidence at transcript level"/>
<dbReference type="PROSITE" id="PS51362">
    <property type="entry name" value="TGF_BETA_2"/>
    <property type="match status" value="1"/>
</dbReference>
<dbReference type="InterPro" id="IPR017948">
    <property type="entry name" value="TGFb_CS"/>
</dbReference>
<accession>A0A0A8K888</accession>
<dbReference type="GO" id="GO:0005125">
    <property type="term" value="F:cytokine activity"/>
    <property type="evidence" value="ECO:0007669"/>
    <property type="project" value="TreeGrafter"/>
</dbReference>
<evidence type="ECO:0000256" key="3">
    <source>
        <dbReference type="ARBA" id="ARBA00022525"/>
    </source>
</evidence>
<dbReference type="Pfam" id="PF00019">
    <property type="entry name" value="TGF_beta"/>
    <property type="match status" value="1"/>
</dbReference>
<comment type="similarity">
    <text evidence="2 6">Belongs to the TGF-beta family.</text>
</comment>
<dbReference type="AlphaFoldDB" id="A0A0A8K888"/>
<dbReference type="EMBL" id="AB823947">
    <property type="protein sequence ID" value="BAQ19175.1"/>
    <property type="molecule type" value="mRNA"/>
</dbReference>
<evidence type="ECO:0000256" key="4">
    <source>
        <dbReference type="ARBA" id="ARBA00023030"/>
    </source>
</evidence>
<dbReference type="InterPro" id="IPR029034">
    <property type="entry name" value="Cystine-knot_cytokine"/>
</dbReference>
<organism evidence="8">
    <name type="scientific">Hydra vulgaris</name>
    <name type="common">Hydra</name>
    <name type="synonym">Hydra attenuata</name>
    <dbReference type="NCBI Taxonomy" id="6087"/>
    <lineage>
        <taxon>Eukaryota</taxon>
        <taxon>Metazoa</taxon>
        <taxon>Cnidaria</taxon>
        <taxon>Hydrozoa</taxon>
        <taxon>Hydroidolina</taxon>
        <taxon>Anthoathecata</taxon>
        <taxon>Aplanulata</taxon>
        <taxon>Hydridae</taxon>
        <taxon>Hydra</taxon>
    </lineage>
</organism>
<feature type="domain" description="TGF-beta family profile" evidence="7">
    <location>
        <begin position="225"/>
        <end position="330"/>
    </location>
</feature>
<dbReference type="PANTHER" id="PTHR11848:SF309">
    <property type="entry name" value="INHIBIN BETA CHAIN"/>
    <property type="match status" value="1"/>
</dbReference>
<dbReference type="GO" id="GO:0005615">
    <property type="term" value="C:extracellular space"/>
    <property type="evidence" value="ECO:0007669"/>
    <property type="project" value="TreeGrafter"/>
</dbReference>
<comment type="subcellular location">
    <subcellularLocation>
        <location evidence="1">Secreted</location>
    </subcellularLocation>
</comment>